<sequence>MIFKKLVVTLFCILALVIVMGGNSVTAEEEEKELAINVLPGDVLFNINNMKPGDWAPRTITVQNNGIKDFTYQMSLRNDGEEKLFNELLLEINDSKTVLYEGKLADFTKLSDRDLSTSKQEELEVTVIFPEYLGNEFQGLDAEFSILFTAEGKTSQLAEVSVDGMIGSGNSQTQSFLPNTATGIFNLFLSGAVLLISGVFILLYKKWRKVSKNYS</sequence>
<keyword evidence="2" id="KW-0732">Signal</keyword>
<keyword evidence="1" id="KW-0472">Membrane</keyword>
<accession>A0AAC9J1E0</accession>
<feature type="chain" id="PRO_5042046715" description="LPXTG cell wall anchor domain-containing protein" evidence="2">
    <location>
        <begin position="28"/>
        <end position="215"/>
    </location>
</feature>
<reference evidence="3 4" key="1">
    <citation type="submission" date="2016-11" db="EMBL/GenBank/DDBJ databases">
        <title>Complete genome sequencing of Virgibacillus halodenitrificans PDB-F2.</title>
        <authorList>
            <person name="Sun Z."/>
            <person name="Zhou Y."/>
            <person name="Li H."/>
        </authorList>
    </citation>
    <scope>NUCLEOTIDE SEQUENCE [LARGE SCALE GENOMIC DNA]</scope>
    <source>
        <strain evidence="3 4">PDB-F2</strain>
    </source>
</reference>
<dbReference type="GeneID" id="71515428"/>
<organism evidence="3 4">
    <name type="scientific">Virgibacillus halodenitrificans</name>
    <name type="common">Bacillus halodenitrificans</name>
    <dbReference type="NCBI Taxonomy" id="1482"/>
    <lineage>
        <taxon>Bacteria</taxon>
        <taxon>Bacillati</taxon>
        <taxon>Bacillota</taxon>
        <taxon>Bacilli</taxon>
        <taxon>Bacillales</taxon>
        <taxon>Bacillaceae</taxon>
        <taxon>Virgibacillus</taxon>
    </lineage>
</organism>
<keyword evidence="1" id="KW-0812">Transmembrane</keyword>
<evidence type="ECO:0008006" key="5">
    <source>
        <dbReference type="Google" id="ProtNLM"/>
    </source>
</evidence>
<evidence type="ECO:0000313" key="3">
    <source>
        <dbReference type="EMBL" id="APC49155.1"/>
    </source>
</evidence>
<proteinExistence type="predicted"/>
<keyword evidence="1" id="KW-1133">Transmembrane helix</keyword>
<protein>
    <recommendedName>
        <fullName evidence="5">LPXTG cell wall anchor domain-containing protein</fullName>
    </recommendedName>
</protein>
<name>A0AAC9J1E0_VIRHA</name>
<feature type="signal peptide" evidence="2">
    <location>
        <begin position="1"/>
        <end position="27"/>
    </location>
</feature>
<evidence type="ECO:0000256" key="1">
    <source>
        <dbReference type="SAM" id="Phobius"/>
    </source>
</evidence>
<evidence type="ECO:0000256" key="2">
    <source>
        <dbReference type="SAM" id="SignalP"/>
    </source>
</evidence>
<dbReference type="NCBIfam" id="TIGR01167">
    <property type="entry name" value="LPXTG_anchor"/>
    <property type="match status" value="1"/>
</dbReference>
<dbReference type="EMBL" id="CP017962">
    <property type="protein sequence ID" value="APC49155.1"/>
    <property type="molecule type" value="Genomic_DNA"/>
</dbReference>
<gene>
    <name evidence="3" type="ORF">BME96_13530</name>
</gene>
<dbReference type="RefSeq" id="WP_071649321.1">
    <property type="nucleotide sequence ID" value="NZ_CP017962.1"/>
</dbReference>
<dbReference type="Proteomes" id="UP000182945">
    <property type="component" value="Chromosome"/>
</dbReference>
<feature type="transmembrane region" description="Helical" evidence="1">
    <location>
        <begin position="184"/>
        <end position="204"/>
    </location>
</feature>
<evidence type="ECO:0000313" key="4">
    <source>
        <dbReference type="Proteomes" id="UP000182945"/>
    </source>
</evidence>
<dbReference type="AlphaFoldDB" id="A0AAC9J1E0"/>
<dbReference type="KEGG" id="vhl:BME96_13530"/>